<comment type="caution">
    <text evidence="8">The sequence shown here is derived from an EMBL/GenBank/DDBJ whole genome shotgun (WGS) entry which is preliminary data.</text>
</comment>
<evidence type="ECO:0000256" key="2">
    <source>
        <dbReference type="ARBA" id="ARBA00004613"/>
    </source>
</evidence>
<dbReference type="InterPro" id="IPR011330">
    <property type="entry name" value="Glyco_hydro/deAcase_b/a-brl"/>
</dbReference>
<dbReference type="PANTHER" id="PTHR34216:SF3">
    <property type="entry name" value="POLY-BETA-1,6-N-ACETYL-D-GLUCOSAMINE N-DEACETYLASE"/>
    <property type="match status" value="1"/>
</dbReference>
<dbReference type="EMBL" id="JANCLU010000006">
    <property type="protein sequence ID" value="MCP8938420.1"/>
    <property type="molecule type" value="Genomic_DNA"/>
</dbReference>
<comment type="similarity">
    <text evidence="3">Belongs to the polysaccharide deacetylase family.</text>
</comment>
<proteinExistence type="inferred from homology"/>
<protein>
    <recommendedName>
        <fullName evidence="4">Chitooligosaccharide deacetylase</fullName>
    </recommendedName>
    <alternativeName>
        <fullName evidence="6">Nodulation protein B</fullName>
    </alternativeName>
</protein>
<dbReference type="SUPFAM" id="SSF88713">
    <property type="entry name" value="Glycoside hydrolase/deacetylase"/>
    <property type="match status" value="1"/>
</dbReference>
<dbReference type="CDD" id="cd10918">
    <property type="entry name" value="CE4_NodB_like_5s_6s"/>
    <property type="match status" value="1"/>
</dbReference>
<keyword evidence="5" id="KW-0732">Signal</keyword>
<evidence type="ECO:0000256" key="6">
    <source>
        <dbReference type="ARBA" id="ARBA00032976"/>
    </source>
</evidence>
<sequence>MSDVMLPKDRASQLLVLCYHRVADTGGGAFNGFLPNVSADPREFERQMSLVARAYTPIGIERLVEWLDGGGELPERPALVTFDDGYLDNGEVALPIMRRHGIRPLIFLATDYIGNGRAFPWDVVAYCLATTRKTGGKLPLLGQATFADEASRVRLASEWMAACKEEPADERSEWLRQLAEATDVPVSSTDLPWKACMDWDLVRRLAARDVDFGGHTCSHPILSRMPPGEAAREIADCFDRLAVELGRPPLAFAYPNGSARDFRPDDERAVARAGFKIGFSLEPGPVGLASVRERPHAVPRIYIGRRDSGFRFWLKIKGAAVAMGRARQALRRGLSIAGRAGAR</sequence>
<evidence type="ECO:0000313" key="8">
    <source>
        <dbReference type="EMBL" id="MCP8938420.1"/>
    </source>
</evidence>
<dbReference type="PANTHER" id="PTHR34216">
    <property type="match status" value="1"/>
</dbReference>
<dbReference type="Gene3D" id="3.20.20.370">
    <property type="entry name" value="Glycoside hydrolase/deacetylase"/>
    <property type="match status" value="1"/>
</dbReference>
<organism evidence="8 9">
    <name type="scientific">Alsobacter ponti</name>
    <dbReference type="NCBI Taxonomy" id="2962936"/>
    <lineage>
        <taxon>Bacteria</taxon>
        <taxon>Pseudomonadati</taxon>
        <taxon>Pseudomonadota</taxon>
        <taxon>Alphaproteobacteria</taxon>
        <taxon>Hyphomicrobiales</taxon>
        <taxon>Alsobacteraceae</taxon>
        <taxon>Alsobacter</taxon>
    </lineage>
</organism>
<comment type="function">
    <text evidence="1">Is involved in generating a small heat-stable compound (Nod), an acylated oligomer of N-acetylglucosamine, that stimulates mitosis in various plant protoplasts.</text>
</comment>
<evidence type="ECO:0000256" key="5">
    <source>
        <dbReference type="ARBA" id="ARBA00022729"/>
    </source>
</evidence>
<feature type="domain" description="NodB homology" evidence="7">
    <location>
        <begin position="72"/>
        <end position="260"/>
    </location>
</feature>
<comment type="subcellular location">
    <subcellularLocation>
        <location evidence="2">Secreted</location>
    </subcellularLocation>
</comment>
<evidence type="ECO:0000256" key="1">
    <source>
        <dbReference type="ARBA" id="ARBA00003236"/>
    </source>
</evidence>
<name>A0ABT1LCE7_9HYPH</name>
<dbReference type="Proteomes" id="UP001205890">
    <property type="component" value="Unassembled WGS sequence"/>
</dbReference>
<keyword evidence="9" id="KW-1185">Reference proteome</keyword>
<evidence type="ECO:0000256" key="4">
    <source>
        <dbReference type="ARBA" id="ARBA00020071"/>
    </source>
</evidence>
<dbReference type="RefSeq" id="WP_254740337.1">
    <property type="nucleotide sequence ID" value="NZ_JANCLU010000006.1"/>
</dbReference>
<reference evidence="8 9" key="1">
    <citation type="submission" date="2022-07" db="EMBL/GenBank/DDBJ databases">
        <authorList>
            <person name="Li W.-J."/>
            <person name="Deng Q.-Q."/>
        </authorList>
    </citation>
    <scope>NUCLEOTIDE SEQUENCE [LARGE SCALE GENOMIC DNA]</scope>
    <source>
        <strain evidence="8 9">SYSU M60028</strain>
    </source>
</reference>
<evidence type="ECO:0000256" key="3">
    <source>
        <dbReference type="ARBA" id="ARBA00010973"/>
    </source>
</evidence>
<evidence type="ECO:0000259" key="7">
    <source>
        <dbReference type="Pfam" id="PF01522"/>
    </source>
</evidence>
<accession>A0ABT1LCE7</accession>
<evidence type="ECO:0000313" key="9">
    <source>
        <dbReference type="Proteomes" id="UP001205890"/>
    </source>
</evidence>
<dbReference type="Pfam" id="PF01522">
    <property type="entry name" value="Polysacc_deac_1"/>
    <property type="match status" value="1"/>
</dbReference>
<dbReference type="InterPro" id="IPR002509">
    <property type="entry name" value="NODB_dom"/>
</dbReference>
<gene>
    <name evidence="8" type="ORF">NK718_07820</name>
</gene>
<dbReference type="InterPro" id="IPR051398">
    <property type="entry name" value="Polysacch_Deacetylase"/>
</dbReference>